<evidence type="ECO:0000256" key="4">
    <source>
        <dbReference type="ARBA" id="ARBA00022692"/>
    </source>
</evidence>
<dbReference type="PANTHER" id="PTHR32024:SF1">
    <property type="entry name" value="KTR SYSTEM POTASSIUM UPTAKE PROTEIN B"/>
    <property type="match status" value="1"/>
</dbReference>
<comment type="caution">
    <text evidence="9">The sequence shown here is derived from an EMBL/GenBank/DDBJ whole genome shotgun (WGS) entry which is preliminary data.</text>
</comment>
<feature type="transmembrane region" description="Helical" evidence="8">
    <location>
        <begin position="45"/>
        <end position="63"/>
    </location>
</feature>
<keyword evidence="3" id="KW-1003">Cell membrane</keyword>
<reference evidence="9 10" key="1">
    <citation type="submission" date="2014-12" db="EMBL/GenBank/DDBJ databases">
        <title>Frankia sp. BMG5.1 draft genome.</title>
        <authorList>
            <person name="Gtari M."/>
            <person name="Ghodhbane-Gtari F."/>
            <person name="Nouioui I."/>
            <person name="Ktari A."/>
            <person name="Hezbri K."/>
            <person name="Mimouni W."/>
            <person name="Sbissi I."/>
            <person name="Ayari A."/>
            <person name="Yamanaka T."/>
            <person name="Normand P."/>
            <person name="Tisa L.S."/>
            <person name="Boudabous A."/>
        </authorList>
    </citation>
    <scope>NUCLEOTIDE SEQUENCE [LARGE SCALE GENOMIC DNA]</scope>
    <source>
        <strain evidence="9 10">BMG5.1</strain>
    </source>
</reference>
<dbReference type="InterPro" id="IPR003445">
    <property type="entry name" value="Cat_transpt"/>
</dbReference>
<keyword evidence="6" id="KW-0406">Ion transport</keyword>
<evidence type="ECO:0000256" key="7">
    <source>
        <dbReference type="ARBA" id="ARBA00023136"/>
    </source>
</evidence>
<evidence type="ECO:0000256" key="2">
    <source>
        <dbReference type="ARBA" id="ARBA00022448"/>
    </source>
</evidence>
<keyword evidence="10" id="KW-1185">Reference proteome</keyword>
<evidence type="ECO:0000256" key="1">
    <source>
        <dbReference type="ARBA" id="ARBA00004651"/>
    </source>
</evidence>
<keyword evidence="2" id="KW-0813">Transport</keyword>
<dbReference type="EMBL" id="JWIO01000034">
    <property type="protein sequence ID" value="KLL10366.1"/>
    <property type="molecule type" value="Genomic_DNA"/>
</dbReference>
<dbReference type="Pfam" id="PF02386">
    <property type="entry name" value="TrkH"/>
    <property type="match status" value="1"/>
</dbReference>
<gene>
    <name evidence="9" type="ORF">FrCorBMG51_18350</name>
</gene>
<feature type="transmembrane region" description="Helical" evidence="8">
    <location>
        <begin position="75"/>
        <end position="99"/>
    </location>
</feature>
<keyword evidence="4 8" id="KW-0812">Transmembrane</keyword>
<dbReference type="Proteomes" id="UP000035425">
    <property type="component" value="Unassembled WGS sequence"/>
</dbReference>
<evidence type="ECO:0000256" key="8">
    <source>
        <dbReference type="SAM" id="Phobius"/>
    </source>
</evidence>
<feature type="transmembrane region" description="Helical" evidence="8">
    <location>
        <begin position="126"/>
        <end position="150"/>
    </location>
</feature>
<evidence type="ECO:0000256" key="6">
    <source>
        <dbReference type="ARBA" id="ARBA00023065"/>
    </source>
</evidence>
<evidence type="ECO:0000313" key="10">
    <source>
        <dbReference type="Proteomes" id="UP000035425"/>
    </source>
</evidence>
<dbReference type="PANTHER" id="PTHR32024">
    <property type="entry name" value="TRK SYSTEM POTASSIUM UPTAKE PROTEIN TRKG-RELATED"/>
    <property type="match status" value="1"/>
</dbReference>
<protein>
    <submittedName>
        <fullName evidence="9">ATPase</fullName>
    </submittedName>
</protein>
<feature type="transmembrane region" description="Helical" evidence="8">
    <location>
        <begin position="351"/>
        <end position="370"/>
    </location>
</feature>
<proteinExistence type="predicted"/>
<keyword evidence="7 8" id="KW-0472">Membrane</keyword>
<dbReference type="RefSeq" id="WP_047224280.1">
    <property type="nucleotide sequence ID" value="NZ_JWIO01000034.1"/>
</dbReference>
<accession>A0ABR5F0X2</accession>
<evidence type="ECO:0000256" key="3">
    <source>
        <dbReference type="ARBA" id="ARBA00022475"/>
    </source>
</evidence>
<comment type="subcellular location">
    <subcellularLocation>
        <location evidence="1">Cell membrane</location>
        <topology evidence="1">Multi-pass membrane protein</topology>
    </subcellularLocation>
</comment>
<evidence type="ECO:0000256" key="5">
    <source>
        <dbReference type="ARBA" id="ARBA00022989"/>
    </source>
</evidence>
<evidence type="ECO:0000313" key="9">
    <source>
        <dbReference type="EMBL" id="KLL10366.1"/>
    </source>
</evidence>
<name>A0ABR5F0X2_9ACTN</name>
<organism evidence="9 10">
    <name type="scientific">Protofrankia coriariae</name>
    <dbReference type="NCBI Taxonomy" id="1562887"/>
    <lineage>
        <taxon>Bacteria</taxon>
        <taxon>Bacillati</taxon>
        <taxon>Actinomycetota</taxon>
        <taxon>Actinomycetes</taxon>
        <taxon>Frankiales</taxon>
        <taxon>Frankiaceae</taxon>
        <taxon>Protofrankia</taxon>
    </lineage>
</organism>
<feature type="transmembrane region" description="Helical" evidence="8">
    <location>
        <begin position="407"/>
        <end position="429"/>
    </location>
</feature>
<sequence>MTRSDGGRHSPALYVVAAFAGAIVVGTLVLMIPYARAGHGSAPPLVALFTATSAVCLTGHVVVDTSSYWTPFGQAMIILLVQVGGLGIMTAASLLALLVSRRLGLRGRLLAASETRTLGLGSVRRVVVGVVALSMIVEAAAAVALTLRFWTAYDTALRSAVWQGIFHAVSAFNNAGIALFPNNLASFATDPVISLVVLVAFVLGGLGFPVLFELRRTWRRPRRLSLHSKITLWTTAVLAAVGVGAQLALEWTNPATLGPLAVPQKALAGLFQGVSPRSAGFNTLDFGAMNETTWLVTDALMFIGAGSAGTGGGIKVTTFAILGFMIIAEARGANDVSVAGRRVAPAAQRQALAVALLGVGVSFLGALVLLETSGIVLDQVLFEAVSAFGTVGLSTGITAGLPGPAQAALIVLMFIGRIGPVTAASALALRQQVRFYRLPEERPIVG</sequence>
<feature type="transmembrane region" description="Helical" evidence="8">
    <location>
        <begin position="192"/>
        <end position="212"/>
    </location>
</feature>
<feature type="transmembrane region" description="Helical" evidence="8">
    <location>
        <begin position="232"/>
        <end position="249"/>
    </location>
</feature>
<feature type="transmembrane region" description="Helical" evidence="8">
    <location>
        <begin position="12"/>
        <end position="33"/>
    </location>
</feature>
<keyword evidence="5 8" id="KW-1133">Transmembrane helix</keyword>